<keyword evidence="3" id="KW-1185">Reference proteome</keyword>
<keyword evidence="1" id="KW-1133">Transmembrane helix</keyword>
<evidence type="ECO:0000313" key="2">
    <source>
        <dbReference type="EMBL" id="KAK3342479.1"/>
    </source>
</evidence>
<dbReference type="Proteomes" id="UP001278500">
    <property type="component" value="Unassembled WGS sequence"/>
</dbReference>
<keyword evidence="1" id="KW-0472">Membrane</keyword>
<dbReference type="GeneID" id="87864110"/>
<feature type="transmembrane region" description="Helical" evidence="1">
    <location>
        <begin position="57"/>
        <end position="78"/>
    </location>
</feature>
<comment type="caution">
    <text evidence="2">The sequence shown here is derived from an EMBL/GenBank/DDBJ whole genome shotgun (WGS) entry which is preliminary data.</text>
</comment>
<organism evidence="2 3">
    <name type="scientific">Neurospora tetraspora</name>
    <dbReference type="NCBI Taxonomy" id="94610"/>
    <lineage>
        <taxon>Eukaryota</taxon>
        <taxon>Fungi</taxon>
        <taxon>Dikarya</taxon>
        <taxon>Ascomycota</taxon>
        <taxon>Pezizomycotina</taxon>
        <taxon>Sordariomycetes</taxon>
        <taxon>Sordariomycetidae</taxon>
        <taxon>Sordariales</taxon>
        <taxon>Sordariaceae</taxon>
        <taxon>Neurospora</taxon>
    </lineage>
</organism>
<sequence>MVPLSLILLGSLLPFHFSRQDHRMETVFFVWLMVLIPVICYRMYGQFQLLPLVASPFVVMVFYDLGICVIMLCGLLELCCDRVGL</sequence>
<proteinExistence type="predicted"/>
<evidence type="ECO:0000256" key="1">
    <source>
        <dbReference type="SAM" id="Phobius"/>
    </source>
</evidence>
<reference evidence="2" key="2">
    <citation type="submission" date="2023-06" db="EMBL/GenBank/DDBJ databases">
        <authorList>
            <consortium name="Lawrence Berkeley National Laboratory"/>
            <person name="Haridas S."/>
            <person name="Hensen N."/>
            <person name="Bonometti L."/>
            <person name="Westerberg I."/>
            <person name="Brannstrom I.O."/>
            <person name="Guillou S."/>
            <person name="Cros-Aarteil S."/>
            <person name="Calhoun S."/>
            <person name="Kuo A."/>
            <person name="Mondo S."/>
            <person name="Pangilinan J."/>
            <person name="Riley R."/>
            <person name="Labutti K."/>
            <person name="Andreopoulos B."/>
            <person name="Lipzen A."/>
            <person name="Chen C."/>
            <person name="Yanf M."/>
            <person name="Daum C."/>
            <person name="Ng V."/>
            <person name="Clum A."/>
            <person name="Steindorff A."/>
            <person name="Ohm R."/>
            <person name="Martin F."/>
            <person name="Silar P."/>
            <person name="Natvig D."/>
            <person name="Lalanne C."/>
            <person name="Gautier V."/>
            <person name="Ament-Velasquez S.L."/>
            <person name="Kruys A."/>
            <person name="Hutchinson M.I."/>
            <person name="Powell A.J."/>
            <person name="Barry K."/>
            <person name="Miller A.N."/>
            <person name="Grigoriev I.V."/>
            <person name="Debuchy R."/>
            <person name="Gladieux P."/>
            <person name="Thoren M.H."/>
            <person name="Johannesson H."/>
        </authorList>
    </citation>
    <scope>NUCLEOTIDE SEQUENCE</scope>
    <source>
        <strain evidence="2">CBS 560.94</strain>
    </source>
</reference>
<evidence type="ECO:0000313" key="3">
    <source>
        <dbReference type="Proteomes" id="UP001278500"/>
    </source>
</evidence>
<reference evidence="2" key="1">
    <citation type="journal article" date="2023" name="Mol. Phylogenet. Evol.">
        <title>Genome-scale phylogeny and comparative genomics of the fungal order Sordariales.</title>
        <authorList>
            <person name="Hensen N."/>
            <person name="Bonometti L."/>
            <person name="Westerberg I."/>
            <person name="Brannstrom I.O."/>
            <person name="Guillou S."/>
            <person name="Cros-Aarteil S."/>
            <person name="Calhoun S."/>
            <person name="Haridas S."/>
            <person name="Kuo A."/>
            <person name="Mondo S."/>
            <person name="Pangilinan J."/>
            <person name="Riley R."/>
            <person name="LaButti K."/>
            <person name="Andreopoulos B."/>
            <person name="Lipzen A."/>
            <person name="Chen C."/>
            <person name="Yan M."/>
            <person name="Daum C."/>
            <person name="Ng V."/>
            <person name="Clum A."/>
            <person name="Steindorff A."/>
            <person name="Ohm R.A."/>
            <person name="Martin F."/>
            <person name="Silar P."/>
            <person name="Natvig D.O."/>
            <person name="Lalanne C."/>
            <person name="Gautier V."/>
            <person name="Ament-Velasquez S.L."/>
            <person name="Kruys A."/>
            <person name="Hutchinson M.I."/>
            <person name="Powell A.J."/>
            <person name="Barry K."/>
            <person name="Miller A.N."/>
            <person name="Grigoriev I.V."/>
            <person name="Debuchy R."/>
            <person name="Gladieux P."/>
            <person name="Hiltunen Thoren M."/>
            <person name="Johannesson H."/>
        </authorList>
    </citation>
    <scope>NUCLEOTIDE SEQUENCE</scope>
    <source>
        <strain evidence="2">CBS 560.94</strain>
    </source>
</reference>
<keyword evidence="1" id="KW-0812">Transmembrane</keyword>
<dbReference type="RefSeq" id="XP_062680272.1">
    <property type="nucleotide sequence ID" value="XM_062826956.1"/>
</dbReference>
<name>A0AAE0JDH0_9PEZI</name>
<dbReference type="EMBL" id="JAUEPP010000005">
    <property type="protein sequence ID" value="KAK3342479.1"/>
    <property type="molecule type" value="Genomic_DNA"/>
</dbReference>
<accession>A0AAE0JDH0</accession>
<dbReference type="AlphaFoldDB" id="A0AAE0JDH0"/>
<protein>
    <submittedName>
        <fullName evidence="2">Uncharacterized protein</fullName>
    </submittedName>
</protein>
<feature type="transmembrane region" description="Helical" evidence="1">
    <location>
        <begin position="28"/>
        <end position="45"/>
    </location>
</feature>
<gene>
    <name evidence="2" type="ORF">B0H65DRAFT_468373</name>
</gene>